<dbReference type="Proteomes" id="UP001519349">
    <property type="component" value="Unassembled WGS sequence"/>
</dbReference>
<feature type="domain" description="Transposase IS4-like" evidence="1">
    <location>
        <begin position="2"/>
        <end position="138"/>
    </location>
</feature>
<organism evidence="2 3">
    <name type="scientific">Streptococcus panodentis</name>
    <dbReference type="NCBI Taxonomy" id="1581472"/>
    <lineage>
        <taxon>Bacteria</taxon>
        <taxon>Bacillati</taxon>
        <taxon>Bacillota</taxon>
        <taxon>Bacilli</taxon>
        <taxon>Lactobacillales</taxon>
        <taxon>Streptococcaceae</taxon>
        <taxon>Streptococcus</taxon>
    </lineage>
</organism>
<reference evidence="2 3" key="1">
    <citation type="submission" date="2018-05" db="EMBL/GenBank/DDBJ databases">
        <title>Draft genome sequence of Streptococcus panodentis CCUG 70867T.</title>
        <authorList>
            <person name="Salva-Serra F."/>
            <person name="Mendez V."/>
            <person name="Jaen-Luchoro D."/>
            <person name="Gonzales-Siles L."/>
            <person name="Karlsson R."/>
            <person name="Engstrom-Jakobsson H."/>
            <person name="Busquets A."/>
            <person name="Gomila M."/>
            <person name="Pineiro-Iglesias B."/>
            <person name="Bennasar-Figueras A."/>
            <person name="Seeger M."/>
            <person name="Moore E."/>
        </authorList>
    </citation>
    <scope>NUCLEOTIDE SEQUENCE [LARGE SCALE GENOMIC DNA]</scope>
    <source>
        <strain evidence="2 3">CCUG 70867</strain>
    </source>
</reference>
<accession>A0ABS5B0G0</accession>
<evidence type="ECO:0000313" key="2">
    <source>
        <dbReference type="EMBL" id="MBP2622314.1"/>
    </source>
</evidence>
<dbReference type="SUPFAM" id="SSF53098">
    <property type="entry name" value="Ribonuclease H-like"/>
    <property type="match status" value="1"/>
</dbReference>
<evidence type="ECO:0000259" key="1">
    <source>
        <dbReference type="Pfam" id="PF01609"/>
    </source>
</evidence>
<dbReference type="InterPro" id="IPR002559">
    <property type="entry name" value="Transposase_11"/>
</dbReference>
<protein>
    <submittedName>
        <fullName evidence="2">Transposase</fullName>
    </submittedName>
</protein>
<name>A0ABS5B0G0_9STRE</name>
<keyword evidence="3" id="KW-1185">Reference proteome</keyword>
<comment type="caution">
    <text evidence="2">The sequence shown here is derived from an EMBL/GenBank/DDBJ whole genome shotgun (WGS) entry which is preliminary data.</text>
</comment>
<dbReference type="InterPro" id="IPR012337">
    <property type="entry name" value="RNaseH-like_sf"/>
</dbReference>
<dbReference type="Gene3D" id="3.90.350.10">
    <property type="entry name" value="Transposase Inhibitor Protein From Tn5, Chain A, domain 1"/>
    <property type="match status" value="1"/>
</dbReference>
<sequence>SIRQLNLHVIAMVKKTSKVYYNYQGERLSVKQLYKKYPKRRGRAKYLLSLIVTTTYDKEEIPVKLVFVRNRNKRNDYLVLASTDTSLSEEEIIQTYGKRWAIEVYFKMCKQYLRLTRCQSLSYDELFGYTTGVCLAYSMIAYQGRLDTDQRSFGDLFFIMGREIEDLSFRQALHYLLQLFMEKLEETGLLTDKVLESLVDTFLDQAPKLLTRWFQRAD</sequence>
<gene>
    <name evidence="2" type="ORF">DHL47_13580</name>
</gene>
<feature type="non-terminal residue" evidence="2">
    <location>
        <position position="1"/>
    </location>
</feature>
<evidence type="ECO:0000313" key="3">
    <source>
        <dbReference type="Proteomes" id="UP001519349"/>
    </source>
</evidence>
<dbReference type="RefSeq" id="WP_209552184.1">
    <property type="nucleotide sequence ID" value="NZ_QFAY01000057.1"/>
</dbReference>
<dbReference type="Pfam" id="PF01609">
    <property type="entry name" value="DDE_Tnp_1"/>
    <property type="match status" value="1"/>
</dbReference>
<proteinExistence type="predicted"/>
<dbReference type="EMBL" id="QFAY01000057">
    <property type="protein sequence ID" value="MBP2622314.1"/>
    <property type="molecule type" value="Genomic_DNA"/>
</dbReference>